<dbReference type="SUPFAM" id="SSF141673">
    <property type="entry name" value="MOSC N-terminal domain-like"/>
    <property type="match status" value="2"/>
</dbReference>
<evidence type="ECO:0000313" key="3">
    <source>
        <dbReference type="Proteomes" id="UP000024837"/>
    </source>
</evidence>
<gene>
    <name evidence="2" type="ORF">DRE_03934</name>
</gene>
<name>W7I3E9_9PEZI</name>
<dbReference type="InterPro" id="IPR005303">
    <property type="entry name" value="MOCOS_middle"/>
</dbReference>
<dbReference type="AlphaFoldDB" id="W7I3E9"/>
<dbReference type="GO" id="GO:0030170">
    <property type="term" value="F:pyridoxal phosphate binding"/>
    <property type="evidence" value="ECO:0007669"/>
    <property type="project" value="InterPro"/>
</dbReference>
<accession>W7I3E9</accession>
<reference evidence="2 3" key="1">
    <citation type="submission" date="2013-05" db="EMBL/GenBank/DDBJ databases">
        <title>Drechslerella stenobrocha genome reveals carnivorous origination and mechanical trapping mechanism of predatory fungi.</title>
        <authorList>
            <person name="Liu X."/>
            <person name="Zhang W."/>
            <person name="Liu K."/>
        </authorList>
    </citation>
    <scope>NUCLEOTIDE SEQUENCE [LARGE SCALE GENOMIC DNA]</scope>
    <source>
        <strain evidence="2 3">248</strain>
    </source>
</reference>
<dbReference type="PROSITE" id="PS51340">
    <property type="entry name" value="MOSC"/>
    <property type="match status" value="1"/>
</dbReference>
<dbReference type="Pfam" id="PF03476">
    <property type="entry name" value="MOSC_N"/>
    <property type="match status" value="1"/>
</dbReference>
<dbReference type="GO" id="GO:0030151">
    <property type="term" value="F:molybdenum ion binding"/>
    <property type="evidence" value="ECO:0007669"/>
    <property type="project" value="InterPro"/>
</dbReference>
<keyword evidence="3" id="KW-1185">Reference proteome</keyword>
<evidence type="ECO:0000259" key="1">
    <source>
        <dbReference type="PROSITE" id="PS51340"/>
    </source>
</evidence>
<dbReference type="Pfam" id="PF03473">
    <property type="entry name" value="MOSC"/>
    <property type="match status" value="1"/>
</dbReference>
<organism evidence="2 3">
    <name type="scientific">Drechslerella stenobrocha 248</name>
    <dbReference type="NCBI Taxonomy" id="1043628"/>
    <lineage>
        <taxon>Eukaryota</taxon>
        <taxon>Fungi</taxon>
        <taxon>Dikarya</taxon>
        <taxon>Ascomycota</taxon>
        <taxon>Pezizomycotina</taxon>
        <taxon>Orbiliomycetes</taxon>
        <taxon>Orbiliales</taxon>
        <taxon>Orbiliaceae</taxon>
        <taxon>Drechslerella</taxon>
    </lineage>
</organism>
<feature type="domain" description="MOSC" evidence="1">
    <location>
        <begin position="191"/>
        <end position="403"/>
    </location>
</feature>
<dbReference type="Proteomes" id="UP000024837">
    <property type="component" value="Unassembled WGS sequence"/>
</dbReference>
<dbReference type="HOGENOM" id="CLU_028286_3_0_1"/>
<evidence type="ECO:0000313" key="2">
    <source>
        <dbReference type="EMBL" id="EWC46922.1"/>
    </source>
</evidence>
<dbReference type="EMBL" id="KI966414">
    <property type="protein sequence ID" value="EWC46922.1"/>
    <property type="molecule type" value="Genomic_DNA"/>
</dbReference>
<dbReference type="GO" id="GO:0003824">
    <property type="term" value="F:catalytic activity"/>
    <property type="evidence" value="ECO:0007669"/>
    <property type="project" value="InterPro"/>
</dbReference>
<protein>
    <recommendedName>
        <fullName evidence="1">MOSC domain-containing protein</fullName>
    </recommendedName>
</protein>
<proteinExistence type="predicted"/>
<dbReference type="InterPro" id="IPR005302">
    <property type="entry name" value="MoCF_Sase_C"/>
</dbReference>
<sequence>MHYNVITVHSDLLYVYKLFVYPVKSLRGCSVSSATLTAQGLAYDRKYMLVRVRPAPTTGNDASDGGELKLPDPPGASYVYESLYVGNVDALCLFSTCLQPTDEAPEIIKVTYNHPTSRVANGGGDNAGDVAVEGPSVEIPIAAAFGELEKLEVNLHESRCVGYDMGDEYEAFFTEWLGFPTKLVYIGDSTREVLGNVAPNRVHVTRESTTPGGAWWWPFPSLFNLLAAYLTAWWWASNDTTDTLGEKEEYRIHFSDCAPLLVTSQTSLVELNAGRRPEDKQEVPLDITKMRPNVVVAPTTAGEVTAFEEDYWSELAVRDGQGHRDDVQRILLTANCGRCKSLNVDYATGKQVPIGQQMLKRLADLKRKVDPGHGYAPIFGRYGFIGRDSLGGTVRVGDVVDIAKRNDERTVFFWPSLSAGTKLKK</sequence>
<dbReference type="OrthoDB" id="17255at2759"/>